<dbReference type="AlphaFoldDB" id="A0A9N9J4J2"/>
<evidence type="ECO:0000256" key="4">
    <source>
        <dbReference type="ARBA" id="ARBA00013533"/>
    </source>
</evidence>
<name>A0A9N9J4J2_9GLOM</name>
<dbReference type="InterPro" id="IPR051076">
    <property type="entry name" value="Golgi_membrane_TVP38/TMEM64"/>
</dbReference>
<evidence type="ECO:0000256" key="5">
    <source>
        <dbReference type="ARBA" id="ARBA00020673"/>
    </source>
</evidence>
<dbReference type="PANTHER" id="PTHR47549">
    <property type="entry name" value="GOLGI APPARATUS MEMBRANE PROTEIN TVP38-RELATED"/>
    <property type="match status" value="1"/>
</dbReference>
<evidence type="ECO:0000256" key="1">
    <source>
        <dbReference type="ARBA" id="ARBA00002978"/>
    </source>
</evidence>
<dbReference type="GO" id="GO:0000139">
    <property type="term" value="C:Golgi membrane"/>
    <property type="evidence" value="ECO:0007669"/>
    <property type="project" value="UniProtKB-SubCell"/>
</dbReference>
<dbReference type="Pfam" id="PF09335">
    <property type="entry name" value="VTT_dom"/>
    <property type="match status" value="1"/>
</dbReference>
<comment type="subcellular location">
    <subcellularLocation>
        <location evidence="2">Golgi apparatus membrane</location>
        <topology evidence="2">Multi-pass membrane protein</topology>
    </subcellularLocation>
</comment>
<gene>
    <name evidence="12" type="ORF">AMORRO_LOCUS15995</name>
</gene>
<evidence type="ECO:0000256" key="7">
    <source>
        <dbReference type="ARBA" id="ARBA00022989"/>
    </source>
</evidence>
<evidence type="ECO:0000256" key="9">
    <source>
        <dbReference type="ARBA" id="ARBA00023136"/>
    </source>
</evidence>
<keyword evidence="13" id="KW-1185">Reference proteome</keyword>
<evidence type="ECO:0000313" key="12">
    <source>
        <dbReference type="EMBL" id="CAG8762043.1"/>
    </source>
</evidence>
<evidence type="ECO:0000259" key="11">
    <source>
        <dbReference type="Pfam" id="PF09335"/>
    </source>
</evidence>
<comment type="similarity">
    <text evidence="3">Belongs to the TVP38/TMEM64 family.</text>
</comment>
<evidence type="ECO:0000313" key="13">
    <source>
        <dbReference type="Proteomes" id="UP000789342"/>
    </source>
</evidence>
<feature type="non-terminal residue" evidence="12">
    <location>
        <position position="1"/>
    </location>
</feature>
<sequence length="172" mass="19565">KLANKGGNFKKLSMAIEEGGFKFILLLRLTPFPYPYSNAFFASVQSISFRSFFLATAISLVKLLILVFIGSRFRNLSVEMDQTSRIINYVSIAVGLSLFAFAAWYIYLKMSMAVEQAKRRFLEKYGSEDGNQMFSSEINDSEKSRESIVEDYDEIVTEDDDQEKLNPSNPNS</sequence>
<reference evidence="12" key="1">
    <citation type="submission" date="2021-06" db="EMBL/GenBank/DDBJ databases">
        <authorList>
            <person name="Kallberg Y."/>
            <person name="Tangrot J."/>
            <person name="Rosling A."/>
        </authorList>
    </citation>
    <scope>NUCLEOTIDE SEQUENCE</scope>
    <source>
        <strain evidence="12">CL551</strain>
    </source>
</reference>
<dbReference type="OrthoDB" id="166803at2759"/>
<feature type="transmembrane region" description="Helical" evidence="10">
    <location>
        <begin position="52"/>
        <end position="74"/>
    </location>
</feature>
<protein>
    <recommendedName>
        <fullName evidence="4">Golgi apparatus membrane protein TVP38</fullName>
    </recommendedName>
    <alternativeName>
        <fullName evidence="5">Golgi apparatus membrane protein tvp38</fullName>
    </alternativeName>
</protein>
<dbReference type="Proteomes" id="UP000789342">
    <property type="component" value="Unassembled WGS sequence"/>
</dbReference>
<dbReference type="EMBL" id="CAJVPV010041398">
    <property type="protein sequence ID" value="CAG8762043.1"/>
    <property type="molecule type" value="Genomic_DNA"/>
</dbReference>
<keyword evidence="8" id="KW-0333">Golgi apparatus</keyword>
<evidence type="ECO:0000256" key="8">
    <source>
        <dbReference type="ARBA" id="ARBA00023034"/>
    </source>
</evidence>
<organism evidence="12 13">
    <name type="scientific">Acaulospora morrowiae</name>
    <dbReference type="NCBI Taxonomy" id="94023"/>
    <lineage>
        <taxon>Eukaryota</taxon>
        <taxon>Fungi</taxon>
        <taxon>Fungi incertae sedis</taxon>
        <taxon>Mucoromycota</taxon>
        <taxon>Glomeromycotina</taxon>
        <taxon>Glomeromycetes</taxon>
        <taxon>Diversisporales</taxon>
        <taxon>Acaulosporaceae</taxon>
        <taxon>Acaulospora</taxon>
    </lineage>
</organism>
<proteinExistence type="inferred from homology"/>
<keyword evidence="6 10" id="KW-0812">Transmembrane</keyword>
<evidence type="ECO:0000256" key="10">
    <source>
        <dbReference type="SAM" id="Phobius"/>
    </source>
</evidence>
<evidence type="ECO:0000256" key="3">
    <source>
        <dbReference type="ARBA" id="ARBA00008640"/>
    </source>
</evidence>
<feature type="domain" description="VTT" evidence="11">
    <location>
        <begin position="8"/>
        <end position="71"/>
    </location>
</feature>
<comment type="function">
    <text evidence="1">Golgi membrane protein involved in vesicular trafficking and spindle migration.</text>
</comment>
<feature type="transmembrane region" description="Helical" evidence="10">
    <location>
        <begin position="86"/>
        <end position="108"/>
    </location>
</feature>
<evidence type="ECO:0000256" key="2">
    <source>
        <dbReference type="ARBA" id="ARBA00004653"/>
    </source>
</evidence>
<accession>A0A9N9J4J2</accession>
<keyword evidence="7 10" id="KW-1133">Transmembrane helix</keyword>
<evidence type="ECO:0000256" key="6">
    <source>
        <dbReference type="ARBA" id="ARBA00022692"/>
    </source>
</evidence>
<keyword evidence="9 10" id="KW-0472">Membrane</keyword>
<comment type="caution">
    <text evidence="12">The sequence shown here is derived from an EMBL/GenBank/DDBJ whole genome shotgun (WGS) entry which is preliminary data.</text>
</comment>
<dbReference type="InterPro" id="IPR032816">
    <property type="entry name" value="VTT_dom"/>
</dbReference>